<reference evidence="1 2" key="1">
    <citation type="journal article" date="2017" name="Int. J. Syst. Evol. Microbiol.">
        <title>Mycobacterium talmoniae sp. nov., a slowly growing mycobacterium isolated from human respiratory samples.</title>
        <authorList>
            <person name="Davidson R.M."/>
            <person name="DeGroote M.A."/>
            <person name="Marola J.L."/>
            <person name="Buss S."/>
            <person name="Jones V."/>
            <person name="McNeil M.R."/>
            <person name="Freifeld A.G."/>
            <person name="Elaine Epperson L."/>
            <person name="Hasan N.A."/>
            <person name="Jackson M."/>
            <person name="Iwen P.C."/>
            <person name="Salfinger M."/>
            <person name="Strong M."/>
        </authorList>
    </citation>
    <scope>NUCLEOTIDE SEQUENCE [LARGE SCALE GENOMIC DNA]</scope>
    <source>
        <strain evidence="1 2">ATCC BAA-2683</strain>
    </source>
</reference>
<comment type="caution">
    <text evidence="1">The sequence shown here is derived from an EMBL/GenBank/DDBJ whole genome shotgun (WGS) entry which is preliminary data.</text>
</comment>
<accession>A0A2S8BKW8</accession>
<dbReference type="AlphaFoldDB" id="A0A2S8BKW8"/>
<evidence type="ECO:0000313" key="1">
    <source>
        <dbReference type="EMBL" id="PQM47334.1"/>
    </source>
</evidence>
<dbReference type="Proteomes" id="UP000238296">
    <property type="component" value="Unassembled WGS sequence"/>
</dbReference>
<gene>
    <name evidence="1" type="ORF">C1Y40_02486</name>
</gene>
<organism evidence="1 2">
    <name type="scientific">Mycobacterium talmoniae</name>
    <dbReference type="NCBI Taxonomy" id="1858794"/>
    <lineage>
        <taxon>Bacteria</taxon>
        <taxon>Bacillati</taxon>
        <taxon>Actinomycetota</taxon>
        <taxon>Actinomycetes</taxon>
        <taxon>Mycobacteriales</taxon>
        <taxon>Mycobacteriaceae</taxon>
        <taxon>Mycobacterium</taxon>
    </lineage>
</organism>
<dbReference type="EMBL" id="PPEA01000354">
    <property type="protein sequence ID" value="PQM47334.1"/>
    <property type="molecule type" value="Genomic_DNA"/>
</dbReference>
<name>A0A2S8BKW8_9MYCO</name>
<sequence length="91" mass="9641">MYSEASTKNTPSAISAFLVIWAPQVPDTAESLMACLLGLPSTPLGWNLSNRASLSLLVGSLSRCLERICTVAEAPLPTMTTDSGSEPMTLR</sequence>
<protein>
    <submittedName>
        <fullName evidence="1">Uncharacterized protein</fullName>
    </submittedName>
</protein>
<evidence type="ECO:0000313" key="2">
    <source>
        <dbReference type="Proteomes" id="UP000238296"/>
    </source>
</evidence>
<proteinExistence type="predicted"/>